<feature type="region of interest" description="Disordered" evidence="1">
    <location>
        <begin position="1"/>
        <end position="31"/>
    </location>
</feature>
<dbReference type="Proteomes" id="UP001194468">
    <property type="component" value="Unassembled WGS sequence"/>
</dbReference>
<reference evidence="3" key="2">
    <citation type="journal article" date="2020" name="Nat. Commun.">
        <title>Large-scale genome sequencing of mycorrhizal fungi provides insights into the early evolution of symbiotic traits.</title>
        <authorList>
            <person name="Miyauchi S."/>
            <person name="Kiss E."/>
            <person name="Kuo A."/>
            <person name="Drula E."/>
            <person name="Kohler A."/>
            <person name="Sanchez-Garcia M."/>
            <person name="Morin E."/>
            <person name="Andreopoulos B."/>
            <person name="Barry K.W."/>
            <person name="Bonito G."/>
            <person name="Buee M."/>
            <person name="Carver A."/>
            <person name="Chen C."/>
            <person name="Cichocki N."/>
            <person name="Clum A."/>
            <person name="Culley D."/>
            <person name="Crous P.W."/>
            <person name="Fauchery L."/>
            <person name="Girlanda M."/>
            <person name="Hayes R.D."/>
            <person name="Keri Z."/>
            <person name="LaButti K."/>
            <person name="Lipzen A."/>
            <person name="Lombard V."/>
            <person name="Magnuson J."/>
            <person name="Maillard F."/>
            <person name="Murat C."/>
            <person name="Nolan M."/>
            <person name="Ohm R.A."/>
            <person name="Pangilinan J."/>
            <person name="Pereira M.F."/>
            <person name="Perotto S."/>
            <person name="Peter M."/>
            <person name="Pfister S."/>
            <person name="Riley R."/>
            <person name="Sitrit Y."/>
            <person name="Stielow J.B."/>
            <person name="Szollosi G."/>
            <person name="Zifcakova L."/>
            <person name="Stursova M."/>
            <person name="Spatafora J.W."/>
            <person name="Tedersoo L."/>
            <person name="Vaario L.M."/>
            <person name="Yamada A."/>
            <person name="Yan M."/>
            <person name="Wang P."/>
            <person name="Xu J."/>
            <person name="Bruns T."/>
            <person name="Baldrian P."/>
            <person name="Vilgalys R."/>
            <person name="Dunand C."/>
            <person name="Henrissat B."/>
            <person name="Grigoriev I.V."/>
            <person name="Hibbett D."/>
            <person name="Nagy L.G."/>
            <person name="Martin F.M."/>
        </authorList>
    </citation>
    <scope>NUCLEOTIDE SEQUENCE</scope>
    <source>
        <strain evidence="3">BED1</strain>
    </source>
</reference>
<dbReference type="InterPro" id="IPR058913">
    <property type="entry name" value="Integrase_dom_put"/>
</dbReference>
<name>A0AAD4BFJ8_BOLED</name>
<feature type="domain" description="Integrase core" evidence="2">
    <location>
        <begin position="23"/>
        <end position="58"/>
    </location>
</feature>
<protein>
    <recommendedName>
        <fullName evidence="2">Integrase core domain-containing protein</fullName>
    </recommendedName>
</protein>
<evidence type="ECO:0000313" key="4">
    <source>
        <dbReference type="Proteomes" id="UP001194468"/>
    </source>
</evidence>
<feature type="non-terminal residue" evidence="3">
    <location>
        <position position="1"/>
    </location>
</feature>
<reference evidence="3" key="1">
    <citation type="submission" date="2019-10" db="EMBL/GenBank/DDBJ databases">
        <authorList>
            <consortium name="DOE Joint Genome Institute"/>
            <person name="Kuo A."/>
            <person name="Miyauchi S."/>
            <person name="Kiss E."/>
            <person name="Drula E."/>
            <person name="Kohler A."/>
            <person name="Sanchez-Garcia M."/>
            <person name="Andreopoulos B."/>
            <person name="Barry K.W."/>
            <person name="Bonito G."/>
            <person name="Buee M."/>
            <person name="Carver A."/>
            <person name="Chen C."/>
            <person name="Cichocki N."/>
            <person name="Clum A."/>
            <person name="Culley D."/>
            <person name="Crous P.W."/>
            <person name="Fauchery L."/>
            <person name="Girlanda M."/>
            <person name="Hayes R."/>
            <person name="Keri Z."/>
            <person name="LaButti K."/>
            <person name="Lipzen A."/>
            <person name="Lombard V."/>
            <person name="Magnuson J."/>
            <person name="Maillard F."/>
            <person name="Morin E."/>
            <person name="Murat C."/>
            <person name="Nolan M."/>
            <person name="Ohm R."/>
            <person name="Pangilinan J."/>
            <person name="Pereira M."/>
            <person name="Perotto S."/>
            <person name="Peter M."/>
            <person name="Riley R."/>
            <person name="Sitrit Y."/>
            <person name="Stielow B."/>
            <person name="Szollosi G."/>
            <person name="Zifcakova L."/>
            <person name="Stursova M."/>
            <person name="Spatafora J.W."/>
            <person name="Tedersoo L."/>
            <person name="Vaario L.-M."/>
            <person name="Yamada A."/>
            <person name="Yan M."/>
            <person name="Wang P."/>
            <person name="Xu J."/>
            <person name="Bruns T."/>
            <person name="Baldrian P."/>
            <person name="Vilgalys R."/>
            <person name="Henrissat B."/>
            <person name="Grigoriev I.V."/>
            <person name="Hibbett D."/>
            <person name="Nagy L.G."/>
            <person name="Martin F.M."/>
        </authorList>
    </citation>
    <scope>NUCLEOTIDE SEQUENCE</scope>
    <source>
        <strain evidence="3">BED1</strain>
    </source>
</reference>
<dbReference type="PANTHER" id="PTHR46791:SF5">
    <property type="entry name" value="CLR5 DOMAIN-CONTAINING PROTEIN-RELATED"/>
    <property type="match status" value="1"/>
</dbReference>
<dbReference type="PANTHER" id="PTHR46791">
    <property type="entry name" value="EXPRESSED PROTEIN"/>
    <property type="match status" value="1"/>
</dbReference>
<evidence type="ECO:0000313" key="3">
    <source>
        <dbReference type="EMBL" id="KAF8426139.1"/>
    </source>
</evidence>
<sequence length="61" mass="7471">LHRFDRISRHLRRRNQPLRRRPYHAKGSNALRHMDGRHKLIRWGIAMHVIIDGYFRTVGHH</sequence>
<feature type="compositionally biased region" description="Basic residues" evidence="1">
    <location>
        <begin position="9"/>
        <end position="24"/>
    </location>
</feature>
<proteinExistence type="predicted"/>
<dbReference type="EMBL" id="WHUW01000089">
    <property type="protein sequence ID" value="KAF8426139.1"/>
    <property type="molecule type" value="Genomic_DNA"/>
</dbReference>
<organism evidence="3 4">
    <name type="scientific">Boletus edulis BED1</name>
    <dbReference type="NCBI Taxonomy" id="1328754"/>
    <lineage>
        <taxon>Eukaryota</taxon>
        <taxon>Fungi</taxon>
        <taxon>Dikarya</taxon>
        <taxon>Basidiomycota</taxon>
        <taxon>Agaricomycotina</taxon>
        <taxon>Agaricomycetes</taxon>
        <taxon>Agaricomycetidae</taxon>
        <taxon>Boletales</taxon>
        <taxon>Boletineae</taxon>
        <taxon>Boletaceae</taxon>
        <taxon>Boletoideae</taxon>
        <taxon>Boletus</taxon>
    </lineage>
</organism>
<dbReference type="Pfam" id="PF24764">
    <property type="entry name" value="rva_4"/>
    <property type="match status" value="1"/>
</dbReference>
<comment type="caution">
    <text evidence="3">The sequence shown here is derived from an EMBL/GenBank/DDBJ whole genome shotgun (WGS) entry which is preliminary data.</text>
</comment>
<keyword evidence="4" id="KW-1185">Reference proteome</keyword>
<evidence type="ECO:0000256" key="1">
    <source>
        <dbReference type="SAM" id="MobiDB-lite"/>
    </source>
</evidence>
<gene>
    <name evidence="3" type="ORF">L210DRAFT_872797</name>
</gene>
<evidence type="ECO:0000259" key="2">
    <source>
        <dbReference type="Pfam" id="PF24764"/>
    </source>
</evidence>
<dbReference type="AlphaFoldDB" id="A0AAD4BFJ8"/>
<accession>A0AAD4BFJ8</accession>